<keyword evidence="11" id="KW-0269">Exonuclease</keyword>
<evidence type="ECO:0000259" key="10">
    <source>
        <dbReference type="Pfam" id="PF03372"/>
    </source>
</evidence>
<keyword evidence="5" id="KW-0227">DNA damage</keyword>
<keyword evidence="9" id="KW-0732">Signal</keyword>
<evidence type="ECO:0000256" key="8">
    <source>
        <dbReference type="ARBA" id="ARBA00023204"/>
    </source>
</evidence>
<organism evidence="11 12">
    <name type="scientific">Luteimonas salinisoli</name>
    <dbReference type="NCBI Taxonomy" id="2752307"/>
    <lineage>
        <taxon>Bacteria</taxon>
        <taxon>Pseudomonadati</taxon>
        <taxon>Pseudomonadota</taxon>
        <taxon>Gammaproteobacteria</taxon>
        <taxon>Lysobacterales</taxon>
        <taxon>Lysobacteraceae</taxon>
        <taxon>Luteimonas</taxon>
    </lineage>
</organism>
<evidence type="ECO:0000256" key="6">
    <source>
        <dbReference type="ARBA" id="ARBA00022801"/>
    </source>
</evidence>
<keyword evidence="3" id="KW-0540">Nuclease</keyword>
<evidence type="ECO:0000256" key="3">
    <source>
        <dbReference type="ARBA" id="ARBA00022722"/>
    </source>
</evidence>
<evidence type="ECO:0000256" key="7">
    <source>
        <dbReference type="ARBA" id="ARBA00022842"/>
    </source>
</evidence>
<dbReference type="Proteomes" id="UP000578091">
    <property type="component" value="Unassembled WGS sequence"/>
</dbReference>
<evidence type="ECO:0000313" key="11">
    <source>
        <dbReference type="EMBL" id="NZA27354.1"/>
    </source>
</evidence>
<comment type="caution">
    <text evidence="11">The sequence shown here is derived from an EMBL/GenBank/DDBJ whole genome shotgun (WGS) entry which is preliminary data.</text>
</comment>
<evidence type="ECO:0000313" key="12">
    <source>
        <dbReference type="Proteomes" id="UP000578091"/>
    </source>
</evidence>
<dbReference type="InterPro" id="IPR005135">
    <property type="entry name" value="Endo/exonuclease/phosphatase"/>
</dbReference>
<dbReference type="Gene3D" id="3.60.10.10">
    <property type="entry name" value="Endonuclease/exonuclease/phosphatase"/>
    <property type="match status" value="1"/>
</dbReference>
<gene>
    <name evidence="11" type="ORF">H0E84_13260</name>
</gene>
<feature type="chain" id="PRO_5032948168" evidence="9">
    <location>
        <begin position="21"/>
        <end position="279"/>
    </location>
</feature>
<protein>
    <submittedName>
        <fullName evidence="11">Endonuclease/exonuclease/phosphatase family protein</fullName>
    </submittedName>
</protein>
<comment type="cofactor">
    <cofactor evidence="2">
        <name>Mg(2+)</name>
        <dbReference type="ChEBI" id="CHEBI:18420"/>
    </cofactor>
</comment>
<dbReference type="EMBL" id="JACCKA010000074">
    <property type="protein sequence ID" value="NZA27354.1"/>
    <property type="molecule type" value="Genomic_DNA"/>
</dbReference>
<comment type="cofactor">
    <cofactor evidence="1">
        <name>Mn(2+)</name>
        <dbReference type="ChEBI" id="CHEBI:29035"/>
    </cofactor>
</comment>
<reference evidence="11 12" key="1">
    <citation type="submission" date="2020-07" db="EMBL/GenBank/DDBJ databases">
        <title>Luteimonas sp. SJ-92.</title>
        <authorList>
            <person name="Huang X.-X."/>
            <person name="Xu L."/>
            <person name="Sun J.-Q."/>
        </authorList>
    </citation>
    <scope>NUCLEOTIDE SEQUENCE [LARGE SCALE GENOMIC DNA]</scope>
    <source>
        <strain evidence="11 12">SJ-92</strain>
    </source>
</reference>
<keyword evidence="12" id="KW-1185">Reference proteome</keyword>
<dbReference type="AlphaFoldDB" id="A0A853JF09"/>
<evidence type="ECO:0000256" key="2">
    <source>
        <dbReference type="ARBA" id="ARBA00001946"/>
    </source>
</evidence>
<keyword evidence="7" id="KW-0460">Magnesium</keyword>
<evidence type="ECO:0000256" key="9">
    <source>
        <dbReference type="SAM" id="SignalP"/>
    </source>
</evidence>
<feature type="domain" description="Endonuclease/exonuclease/phosphatase" evidence="10">
    <location>
        <begin position="39"/>
        <end position="266"/>
    </location>
</feature>
<keyword evidence="6" id="KW-0378">Hydrolase</keyword>
<keyword evidence="11" id="KW-0255">Endonuclease</keyword>
<dbReference type="InterPro" id="IPR051547">
    <property type="entry name" value="TDP2-like"/>
</dbReference>
<dbReference type="GO" id="GO:0004519">
    <property type="term" value="F:endonuclease activity"/>
    <property type="evidence" value="ECO:0007669"/>
    <property type="project" value="UniProtKB-KW"/>
</dbReference>
<keyword evidence="8" id="KW-0234">DNA repair</keyword>
<evidence type="ECO:0000256" key="4">
    <source>
        <dbReference type="ARBA" id="ARBA00022723"/>
    </source>
</evidence>
<dbReference type="PANTHER" id="PTHR15822:SF4">
    <property type="entry name" value="TYROSYL-DNA PHOSPHODIESTERASE 2"/>
    <property type="match status" value="1"/>
</dbReference>
<accession>A0A853JF09</accession>
<dbReference type="GO" id="GO:0006281">
    <property type="term" value="P:DNA repair"/>
    <property type="evidence" value="ECO:0007669"/>
    <property type="project" value="UniProtKB-KW"/>
</dbReference>
<dbReference type="PANTHER" id="PTHR15822">
    <property type="entry name" value="TRAF AND TNF RECEPTOR-ASSOCIATED PROTEIN"/>
    <property type="match status" value="1"/>
</dbReference>
<dbReference type="PROSITE" id="PS51257">
    <property type="entry name" value="PROKAR_LIPOPROTEIN"/>
    <property type="match status" value="1"/>
</dbReference>
<dbReference type="Pfam" id="PF03372">
    <property type="entry name" value="Exo_endo_phos"/>
    <property type="match status" value="1"/>
</dbReference>
<evidence type="ECO:0000256" key="1">
    <source>
        <dbReference type="ARBA" id="ARBA00001936"/>
    </source>
</evidence>
<evidence type="ECO:0000256" key="5">
    <source>
        <dbReference type="ARBA" id="ARBA00022763"/>
    </source>
</evidence>
<dbReference type="SUPFAM" id="SSF56219">
    <property type="entry name" value="DNase I-like"/>
    <property type="match status" value="1"/>
</dbReference>
<keyword evidence="4" id="KW-0479">Metal-binding</keyword>
<dbReference type="RefSeq" id="WP_180679135.1">
    <property type="nucleotide sequence ID" value="NZ_JACCKA010000074.1"/>
</dbReference>
<sequence>MRRLQPFAAGVLLLAASLLAGCATSGPRQQPDTAGFVVVTLNLYHDRDDWPKRRPLVIEGLRALQPDAIALQEVLQHGTLRNQAEDIAAALGYEAHFVSTDPEGETRRYGNAILVRHPILARGGVVLQSLQDSRTLAHLRVDVAGIAVDLYDTHLHHTPEGAALREEQLAQALAHIEARDDGAPMVLAGDFNAEVSAPELAPLAGGFVDAFGSLHAGADAVTTLNPHYFGADRRRIDHVFVRGFEVLEARRVLDAPDAAGTWPSDHFGILARLRPARTR</sequence>
<dbReference type="GO" id="GO:0046872">
    <property type="term" value="F:metal ion binding"/>
    <property type="evidence" value="ECO:0007669"/>
    <property type="project" value="UniProtKB-KW"/>
</dbReference>
<feature type="signal peptide" evidence="9">
    <location>
        <begin position="1"/>
        <end position="20"/>
    </location>
</feature>
<name>A0A853JF09_9GAMM</name>
<proteinExistence type="predicted"/>
<dbReference type="InterPro" id="IPR036691">
    <property type="entry name" value="Endo/exonu/phosph_ase_sf"/>
</dbReference>
<dbReference type="GO" id="GO:0004527">
    <property type="term" value="F:exonuclease activity"/>
    <property type="evidence" value="ECO:0007669"/>
    <property type="project" value="UniProtKB-KW"/>
</dbReference>